<evidence type="ECO:0000259" key="4">
    <source>
        <dbReference type="Pfam" id="PF25390"/>
    </source>
</evidence>
<reference evidence="5" key="1">
    <citation type="submission" date="2023-04" db="EMBL/GenBank/DDBJ databases">
        <title>Comparative genomic analysis of Cohnella hashimotonis sp. nov., isolated from the International Space Station.</title>
        <authorList>
            <person name="Venkateswaran K."/>
            <person name="Simpson A."/>
        </authorList>
    </citation>
    <scope>NUCLEOTIDE SEQUENCE</scope>
    <source>
        <strain evidence="5">F6_2S_P_1</strain>
    </source>
</reference>
<dbReference type="PRINTS" id="PR00633">
    <property type="entry name" value="RCCNDNSATION"/>
</dbReference>
<accession>A0ABT6T9F7</accession>
<name>A0ABT6T9F7_9BACL</name>
<dbReference type="InterPro" id="IPR058923">
    <property type="entry name" value="RCC1-like_dom"/>
</dbReference>
<evidence type="ECO:0000256" key="3">
    <source>
        <dbReference type="SAM" id="SignalP"/>
    </source>
</evidence>
<dbReference type="EMBL" id="JAGRPV010000001">
    <property type="protein sequence ID" value="MDI4643455.1"/>
    <property type="molecule type" value="Genomic_DNA"/>
</dbReference>
<dbReference type="Pfam" id="PF25390">
    <property type="entry name" value="WD40_RLD"/>
    <property type="match status" value="2"/>
</dbReference>
<dbReference type="PROSITE" id="PS00626">
    <property type="entry name" value="RCC1_2"/>
    <property type="match status" value="6"/>
</dbReference>
<dbReference type="PANTHER" id="PTHR45982">
    <property type="entry name" value="REGULATOR OF CHROMOSOME CONDENSATION"/>
    <property type="match status" value="1"/>
</dbReference>
<dbReference type="Pfam" id="PF13540">
    <property type="entry name" value="RCC1_2"/>
    <property type="match status" value="2"/>
</dbReference>
<comment type="caution">
    <text evidence="5">The sequence shown here is derived from an EMBL/GenBank/DDBJ whole genome shotgun (WGS) entry which is preliminary data.</text>
</comment>
<dbReference type="InterPro" id="IPR009091">
    <property type="entry name" value="RCC1/BLIP-II"/>
</dbReference>
<evidence type="ECO:0000313" key="5">
    <source>
        <dbReference type="EMBL" id="MDI4643455.1"/>
    </source>
</evidence>
<feature type="signal peptide" evidence="3">
    <location>
        <begin position="1"/>
        <end position="27"/>
    </location>
</feature>
<evidence type="ECO:0000256" key="2">
    <source>
        <dbReference type="ARBA" id="ARBA00022737"/>
    </source>
</evidence>
<evidence type="ECO:0000256" key="1">
    <source>
        <dbReference type="ARBA" id="ARBA00022658"/>
    </source>
</evidence>
<feature type="domain" description="RCC1-like" evidence="4">
    <location>
        <begin position="997"/>
        <end position="1154"/>
    </location>
</feature>
<feature type="domain" description="RCC1-like" evidence="4">
    <location>
        <begin position="279"/>
        <end position="522"/>
    </location>
</feature>
<sequence length="1227" mass="128584">MTFKKYVSLATLFFVFSCALSPMLSRAAALDFATKAAFDALDNGYNGGNGLIEPNDIGATSLAWVEGPTLASYVSMYKQYTDTAYLDKFIAQADQVLNLRDSVRGKTDYRGLSEPTWAAATRFTAGTATLRDANGVPTLEVRSALLFDSSENELKISAGTTPNTFKLEAYTRAESIAAGGLHTVAVNSTGRVWNAGNNYYGQLAFGTANQSIPFPADGVIDYYNVLSVATAVSAGEFHTLALASNGTVLGWGYNAYGQLGDGSGTNRSAAVKATGLSGVVQIAAGYYHSLALKADGTVWSWGYNNSGQLGDGSTSNRSVPVQVSGLSNVVALAAGGYHSLALKDDGTVWAWGSNQFGQLGDGTTVNRLSPVQVSGLSGVTDIAGGLGHSLAAKSDGSAWSWGLNANGQLGDGTTASSASPVQAASLGGVVKVAAGGYHSLALKSDSTVRSWGANDAGQLGDGTTTQRLTNVQVTGLSATAIAAGKQHNIAITTDHRTASWGQNNYGQLGNGSTANAGTPVVFRNMERADTYDNLTMDPSSPNYAPKKVRAEAHCAFDGMTNGITVKDLSSSSPLPARNPVAGSAVFVPLRMSFPVHTGLLTYPMASFARVVYETPALNANPVYKSAADRYFQAALAAAASHDYQWVENASNEGWYVYPKGAPMFVDGSENQFNHYLSLGKTYVELAQIPGAHQAAALNKATRMANRMKNDMTWDDVKNAYVWSYYPSQSATYAGWDERTGATVNHEYSACWTADHDVNKIPYAAIEVDFAVAAYDAGIVFDERDMQRFANTFTRNVLTYNGSGSPKLFFAVDGSAGIAPELQEVFATQWIKTAIWDDRIYHMSRKLFASQSFDPSLSPYYTRAVHFNEFAKLAEKNGKVYTWGNNIYGQLGDGTTAARSTPSALSLQGAMQISSGEYHSLALKSDGTVVAWGYNAYGQIGDGSTANRSAPTAVGSLAGAISVKTGHYHSLALKADGTVWAWGFNNNGQLGDGTLTNRSSPVQVAGLSNVVAIAAGAYHSLALKADGTVWAWGSNTVGQLGDNSTVNRATPVLVSGLTGVEALDGGIGHSVALKKDGTVWSWGYNSDGQLGIGTTVNRSAPVQIAGLAKITAVVAGGYHSVALKSDGSVFAWGANGEGQLGIGTTAGRTSPVQVPGLADVKSIGAGLYHSLAAKYGDGTVWAWGDNGYGQLGDGTTTDRLSPVQAAGIGSIMRIEGGAYSTTALQFAR</sequence>
<dbReference type="SUPFAM" id="SSF50985">
    <property type="entry name" value="RCC1/BLIP-II"/>
    <property type="match status" value="3"/>
</dbReference>
<keyword evidence="3" id="KW-0732">Signal</keyword>
<dbReference type="RefSeq" id="WP_282906513.1">
    <property type="nucleotide sequence ID" value="NZ_JAGRPV010000001.1"/>
</dbReference>
<organism evidence="5 6">
    <name type="scientific">Cohnella hashimotonis</name>
    <dbReference type="NCBI Taxonomy" id="2826895"/>
    <lineage>
        <taxon>Bacteria</taxon>
        <taxon>Bacillati</taxon>
        <taxon>Bacillota</taxon>
        <taxon>Bacilli</taxon>
        <taxon>Bacillales</taxon>
        <taxon>Paenibacillaceae</taxon>
        <taxon>Cohnella</taxon>
    </lineage>
</organism>
<proteinExistence type="predicted"/>
<dbReference type="PROSITE" id="PS50012">
    <property type="entry name" value="RCC1_3"/>
    <property type="match status" value="13"/>
</dbReference>
<evidence type="ECO:0000313" key="6">
    <source>
        <dbReference type="Proteomes" id="UP001161691"/>
    </source>
</evidence>
<gene>
    <name evidence="5" type="ORF">KB449_00695</name>
</gene>
<dbReference type="Pfam" id="PF00415">
    <property type="entry name" value="RCC1"/>
    <property type="match status" value="3"/>
</dbReference>
<feature type="chain" id="PRO_5046076464" description="RCC1-like domain-containing protein" evidence="3">
    <location>
        <begin position="28"/>
        <end position="1227"/>
    </location>
</feature>
<keyword evidence="6" id="KW-1185">Reference proteome</keyword>
<protein>
    <recommendedName>
        <fullName evidence="4">RCC1-like domain-containing protein</fullName>
    </recommendedName>
</protein>
<dbReference type="InterPro" id="IPR051553">
    <property type="entry name" value="Ran_GTPase-activating"/>
</dbReference>
<dbReference type="PROSITE" id="PS51257">
    <property type="entry name" value="PROKAR_LIPOPROTEIN"/>
    <property type="match status" value="1"/>
</dbReference>
<dbReference type="PANTHER" id="PTHR45982:SF1">
    <property type="entry name" value="REGULATOR OF CHROMOSOME CONDENSATION"/>
    <property type="match status" value="1"/>
</dbReference>
<dbReference type="Proteomes" id="UP001161691">
    <property type="component" value="Unassembled WGS sequence"/>
</dbReference>
<keyword evidence="1" id="KW-0344">Guanine-nucleotide releasing factor</keyword>
<keyword evidence="2" id="KW-0677">Repeat</keyword>
<dbReference type="InterPro" id="IPR000408">
    <property type="entry name" value="Reg_chr_condens"/>
</dbReference>
<dbReference type="Gene3D" id="2.130.10.30">
    <property type="entry name" value="Regulator of chromosome condensation 1/beta-lactamase-inhibitor protein II"/>
    <property type="match status" value="4"/>
</dbReference>